<keyword evidence="2" id="KW-0436">Ligase</keyword>
<dbReference type="PANTHER" id="PTHR43605:SF10">
    <property type="entry name" value="ACYL-COA SYNTHETASE MEDIUM CHAIN FAMILY MEMBER 3"/>
    <property type="match status" value="1"/>
</dbReference>
<dbReference type="HOGENOM" id="CLU_091929_0_0_1"/>
<dbReference type="GO" id="GO:0004321">
    <property type="term" value="F:fatty-acyl-CoA synthase activity"/>
    <property type="evidence" value="ECO:0007669"/>
    <property type="project" value="TreeGrafter"/>
</dbReference>
<comment type="similarity">
    <text evidence="1">Belongs to the ATP-dependent AMP-binding enzyme family.</text>
</comment>
<protein>
    <recommendedName>
        <fullName evidence="5">medium-chain acyl-CoA ligase</fullName>
        <ecNumber evidence="5">6.2.1.2</ecNumber>
    </recommendedName>
</protein>
<dbReference type="AlphaFoldDB" id="A0A0D2HD47"/>
<keyword evidence="9" id="KW-1185">Reference proteome</keyword>
<dbReference type="GO" id="GO:0006633">
    <property type="term" value="P:fatty acid biosynthetic process"/>
    <property type="evidence" value="ECO:0007669"/>
    <property type="project" value="TreeGrafter"/>
</dbReference>
<accession>A0A0D2HD47</accession>
<proteinExistence type="inferred from homology"/>
<reference evidence="8" key="1">
    <citation type="submission" date="2015-01" db="EMBL/GenBank/DDBJ databases">
        <title>The Genome Sequence of Cladophialophora bantiana CBS 173.52.</title>
        <authorList>
            <consortium name="The Broad Institute Genomics Platform"/>
            <person name="Cuomo C."/>
            <person name="de Hoog S."/>
            <person name="Gorbushina A."/>
            <person name="Stielow B."/>
            <person name="Teixiera M."/>
            <person name="Abouelleil A."/>
            <person name="Chapman S.B."/>
            <person name="Priest M."/>
            <person name="Young S.K."/>
            <person name="Wortman J."/>
            <person name="Nusbaum C."/>
            <person name="Birren B."/>
        </authorList>
    </citation>
    <scope>NUCLEOTIDE SEQUENCE [LARGE SCALE GENOMIC DNA]</scope>
    <source>
        <strain evidence="8">CBS 173.52</strain>
    </source>
</reference>
<evidence type="ECO:0000256" key="5">
    <source>
        <dbReference type="ARBA" id="ARBA00039009"/>
    </source>
</evidence>
<gene>
    <name evidence="8" type="ORF">Z519_10289</name>
</gene>
<evidence type="ECO:0000256" key="3">
    <source>
        <dbReference type="ARBA" id="ARBA00022741"/>
    </source>
</evidence>
<name>A0A0D2HD47_CLAB1</name>
<dbReference type="OrthoDB" id="6614653at2759"/>
<dbReference type="SUPFAM" id="SSF56801">
    <property type="entry name" value="Acetyl-CoA synthetase-like"/>
    <property type="match status" value="1"/>
</dbReference>
<dbReference type="GeneID" id="27703217"/>
<keyword evidence="4" id="KW-0067">ATP-binding</keyword>
<dbReference type="GO" id="GO:0031956">
    <property type="term" value="F:medium-chain fatty acid-CoA ligase activity"/>
    <property type="evidence" value="ECO:0007669"/>
    <property type="project" value="UniProtKB-EC"/>
</dbReference>
<sequence length="285" mass="32003">MITEYDIQYRFNWSKATTIIGDETTVKQFRTVRSRCPSEKTVIQVGGLIPEDTFDYYNAIESIPPGIQFESLSLPWDHPAIIYFTSGTSGLPEMVIHKQVSFPLARTREALLEYSGLGLGKGSILIFGAWNCGATLFIFDDRKPFSVHRLLNILNRFPITTLCAPPLVWRQLTLRDSKDYYRLYPPKSLEHCLAAAEALNSEVIRQWKQLSNLNIHDGYGQTETVLLCGNFKDCPIQPGPMGKPAPGIPLNVIDVDRRECAPGEEGNTALKIKSPNEAESFFGIF</sequence>
<dbReference type="Pfam" id="PF00501">
    <property type="entry name" value="AMP-binding"/>
    <property type="match status" value="1"/>
</dbReference>
<evidence type="ECO:0000313" key="8">
    <source>
        <dbReference type="EMBL" id="KIW88805.1"/>
    </source>
</evidence>
<dbReference type="VEuPathDB" id="FungiDB:Z519_10289"/>
<evidence type="ECO:0000256" key="4">
    <source>
        <dbReference type="ARBA" id="ARBA00022840"/>
    </source>
</evidence>
<dbReference type="InterPro" id="IPR000873">
    <property type="entry name" value="AMP-dep_synth/lig_dom"/>
</dbReference>
<dbReference type="InterPro" id="IPR042099">
    <property type="entry name" value="ANL_N_sf"/>
</dbReference>
<organism evidence="8 9">
    <name type="scientific">Cladophialophora bantiana (strain ATCC 10958 / CBS 173.52 / CDC B-1940 / NIH 8579)</name>
    <name type="common">Xylohypha bantiana</name>
    <dbReference type="NCBI Taxonomy" id="1442370"/>
    <lineage>
        <taxon>Eukaryota</taxon>
        <taxon>Fungi</taxon>
        <taxon>Dikarya</taxon>
        <taxon>Ascomycota</taxon>
        <taxon>Pezizomycotina</taxon>
        <taxon>Eurotiomycetes</taxon>
        <taxon>Chaetothyriomycetidae</taxon>
        <taxon>Chaetothyriales</taxon>
        <taxon>Herpotrichiellaceae</taxon>
        <taxon>Cladophialophora</taxon>
    </lineage>
</organism>
<dbReference type="InterPro" id="IPR051087">
    <property type="entry name" value="Mitochondrial_ACSM"/>
</dbReference>
<dbReference type="Gene3D" id="3.40.50.12780">
    <property type="entry name" value="N-terminal domain of ligase-like"/>
    <property type="match status" value="1"/>
</dbReference>
<dbReference type="EC" id="6.2.1.2" evidence="5"/>
<evidence type="ECO:0000256" key="6">
    <source>
        <dbReference type="ARBA" id="ARBA00048477"/>
    </source>
</evidence>
<dbReference type="GO" id="GO:0006637">
    <property type="term" value="P:acyl-CoA metabolic process"/>
    <property type="evidence" value="ECO:0007669"/>
    <property type="project" value="TreeGrafter"/>
</dbReference>
<evidence type="ECO:0000256" key="1">
    <source>
        <dbReference type="ARBA" id="ARBA00006432"/>
    </source>
</evidence>
<dbReference type="RefSeq" id="XP_016615474.1">
    <property type="nucleotide sequence ID" value="XM_016768006.1"/>
</dbReference>
<dbReference type="EMBL" id="KN846997">
    <property type="protein sequence ID" value="KIW88805.1"/>
    <property type="molecule type" value="Genomic_DNA"/>
</dbReference>
<evidence type="ECO:0000259" key="7">
    <source>
        <dbReference type="Pfam" id="PF00501"/>
    </source>
</evidence>
<feature type="domain" description="AMP-dependent synthetase/ligase" evidence="7">
    <location>
        <begin position="3"/>
        <end position="267"/>
    </location>
</feature>
<keyword evidence="3" id="KW-0547">Nucleotide-binding</keyword>
<evidence type="ECO:0000256" key="2">
    <source>
        <dbReference type="ARBA" id="ARBA00022598"/>
    </source>
</evidence>
<dbReference type="PANTHER" id="PTHR43605">
    <property type="entry name" value="ACYL-COENZYME A SYNTHETASE"/>
    <property type="match status" value="1"/>
</dbReference>
<dbReference type="GO" id="GO:0005524">
    <property type="term" value="F:ATP binding"/>
    <property type="evidence" value="ECO:0007669"/>
    <property type="project" value="UniProtKB-KW"/>
</dbReference>
<evidence type="ECO:0000313" key="9">
    <source>
        <dbReference type="Proteomes" id="UP000053789"/>
    </source>
</evidence>
<dbReference type="Proteomes" id="UP000053789">
    <property type="component" value="Unassembled WGS sequence"/>
</dbReference>
<comment type="catalytic activity">
    <reaction evidence="6">
        <text>a medium-chain fatty acid + ATP + CoA = a medium-chain fatty acyl-CoA + AMP + diphosphate</text>
        <dbReference type="Rhea" id="RHEA:48340"/>
        <dbReference type="ChEBI" id="CHEBI:30616"/>
        <dbReference type="ChEBI" id="CHEBI:33019"/>
        <dbReference type="ChEBI" id="CHEBI:57287"/>
        <dbReference type="ChEBI" id="CHEBI:59558"/>
        <dbReference type="ChEBI" id="CHEBI:90546"/>
        <dbReference type="ChEBI" id="CHEBI:456215"/>
        <dbReference type="EC" id="6.2.1.2"/>
    </reaction>
    <physiologicalReaction direction="left-to-right" evidence="6">
        <dbReference type="Rhea" id="RHEA:48341"/>
    </physiologicalReaction>
</comment>